<feature type="region of interest" description="Disordered" evidence="1">
    <location>
        <begin position="89"/>
        <end position="110"/>
    </location>
</feature>
<evidence type="ECO:0000313" key="6">
    <source>
        <dbReference type="Proteomes" id="UP000325313"/>
    </source>
</evidence>
<dbReference type="EMBL" id="VDEP01000372">
    <property type="protein sequence ID" value="KAA1095312.1"/>
    <property type="molecule type" value="Genomic_DNA"/>
</dbReference>
<dbReference type="EMBL" id="VSWC01000054">
    <property type="protein sequence ID" value="KAA1099649.1"/>
    <property type="molecule type" value="Genomic_DNA"/>
</dbReference>
<feature type="chain" id="PRO_5036137778" evidence="2">
    <location>
        <begin position="23"/>
        <end position="110"/>
    </location>
</feature>
<name>A0A5B0PIC7_PUCGR</name>
<dbReference type="AlphaFoldDB" id="A0A5B0PIC7"/>
<dbReference type="Proteomes" id="UP000324748">
    <property type="component" value="Unassembled WGS sequence"/>
</dbReference>
<evidence type="ECO:0000256" key="2">
    <source>
        <dbReference type="SAM" id="SignalP"/>
    </source>
</evidence>
<proteinExistence type="predicted"/>
<protein>
    <submittedName>
        <fullName evidence="4">Uncharacterized protein</fullName>
    </submittedName>
</protein>
<accession>A0A5B0PIC7</accession>
<evidence type="ECO:0000313" key="4">
    <source>
        <dbReference type="EMBL" id="KAA1099649.1"/>
    </source>
</evidence>
<dbReference type="Proteomes" id="UP000325313">
    <property type="component" value="Unassembled WGS sequence"/>
</dbReference>
<keyword evidence="5" id="KW-1185">Reference proteome</keyword>
<comment type="caution">
    <text evidence="4">The sequence shown here is derived from an EMBL/GenBank/DDBJ whole genome shotgun (WGS) entry which is preliminary data.</text>
</comment>
<evidence type="ECO:0000313" key="3">
    <source>
        <dbReference type="EMBL" id="KAA1095312.1"/>
    </source>
</evidence>
<evidence type="ECO:0000313" key="5">
    <source>
        <dbReference type="Proteomes" id="UP000324748"/>
    </source>
</evidence>
<feature type="compositionally biased region" description="Polar residues" evidence="1">
    <location>
        <begin position="98"/>
        <end position="110"/>
    </location>
</feature>
<gene>
    <name evidence="4" type="ORF">PGT21_016171</name>
    <name evidence="3" type="ORF">PGTUg99_020353</name>
</gene>
<keyword evidence="2" id="KW-0732">Signal</keyword>
<organism evidence="4 5">
    <name type="scientific">Puccinia graminis f. sp. tritici</name>
    <dbReference type="NCBI Taxonomy" id="56615"/>
    <lineage>
        <taxon>Eukaryota</taxon>
        <taxon>Fungi</taxon>
        <taxon>Dikarya</taxon>
        <taxon>Basidiomycota</taxon>
        <taxon>Pucciniomycotina</taxon>
        <taxon>Pucciniomycetes</taxon>
        <taxon>Pucciniales</taxon>
        <taxon>Pucciniaceae</taxon>
        <taxon>Puccinia</taxon>
    </lineage>
</organism>
<sequence length="110" mass="11806">MRMRAFPCTSIMFILLVNQVIAPGTITLATKCPECKVSTLHTAGKPILRGCWKEGCDGKLAASKYHCTTCNYDVWLPLHKCSIHGSLPGLLKEPGPSQAGSTQQGTTSNS</sequence>
<reference evidence="5 6" key="1">
    <citation type="submission" date="2019-05" db="EMBL/GenBank/DDBJ databases">
        <title>Emergence of the Ug99 lineage of the wheat stem rust pathogen through somatic hybridization.</title>
        <authorList>
            <person name="Li F."/>
            <person name="Upadhyaya N.M."/>
            <person name="Sperschneider J."/>
            <person name="Matny O."/>
            <person name="Nguyen-Phuc H."/>
            <person name="Mago R."/>
            <person name="Raley C."/>
            <person name="Miller M.E."/>
            <person name="Silverstein K.A.T."/>
            <person name="Henningsen E."/>
            <person name="Hirsch C.D."/>
            <person name="Visser B."/>
            <person name="Pretorius Z.A."/>
            <person name="Steffenson B.J."/>
            <person name="Schwessinger B."/>
            <person name="Dodds P.N."/>
            <person name="Figueroa M."/>
        </authorList>
    </citation>
    <scope>NUCLEOTIDE SEQUENCE [LARGE SCALE GENOMIC DNA]</scope>
    <source>
        <strain evidence="4">21-0</strain>
        <strain evidence="3 6">Ug99</strain>
    </source>
</reference>
<feature type="signal peptide" evidence="2">
    <location>
        <begin position="1"/>
        <end position="22"/>
    </location>
</feature>
<evidence type="ECO:0000256" key="1">
    <source>
        <dbReference type="SAM" id="MobiDB-lite"/>
    </source>
</evidence>